<dbReference type="InterPro" id="IPR003347">
    <property type="entry name" value="JmjC_dom"/>
</dbReference>
<name>A0AAV6MMJ8_9ROSI</name>
<dbReference type="InterPro" id="IPR001128">
    <property type="entry name" value="Cyt_P450"/>
</dbReference>
<feature type="region of interest" description="Disordered" evidence="9">
    <location>
        <begin position="388"/>
        <end position="410"/>
    </location>
</feature>
<dbReference type="GO" id="GO:0031490">
    <property type="term" value="F:chromatin DNA binding"/>
    <property type="evidence" value="ECO:0007669"/>
    <property type="project" value="TreeGrafter"/>
</dbReference>
<dbReference type="Pfam" id="PF10497">
    <property type="entry name" value="zf-4CXXC_R1"/>
    <property type="match status" value="1"/>
</dbReference>
<feature type="region of interest" description="Disordered" evidence="9">
    <location>
        <begin position="1038"/>
        <end position="1058"/>
    </location>
</feature>
<comment type="caution">
    <text evidence="8">Lacks conserved residue(s) required for the propagation of feature annotation.</text>
</comment>
<dbReference type="PROSITE" id="PS51184">
    <property type="entry name" value="JMJC"/>
    <property type="match status" value="1"/>
</dbReference>
<keyword evidence="4" id="KW-0805">Transcription regulation</keyword>
<reference evidence="14 15" key="1">
    <citation type="journal article" date="2021" name="Hortic Res">
        <title>The domestication of Cucurbita argyrosperma as revealed by the genome of its wild relative.</title>
        <authorList>
            <person name="Barrera-Redondo J."/>
            <person name="Sanchez-de la Vega G."/>
            <person name="Aguirre-Liguori J.A."/>
            <person name="Castellanos-Morales G."/>
            <person name="Gutierrez-Guerrero Y.T."/>
            <person name="Aguirre-Dugua X."/>
            <person name="Aguirre-Planter E."/>
            <person name="Tenaillon M.I."/>
            <person name="Lira-Saade R."/>
            <person name="Eguiarte L.E."/>
        </authorList>
    </citation>
    <scope>NUCLEOTIDE SEQUENCE [LARGE SCALE GENOMIC DNA]</scope>
    <source>
        <strain evidence="14">JBR-2021</strain>
    </source>
</reference>
<comment type="similarity">
    <text evidence="2">Belongs to the JARID1 histone demethylase family.</text>
</comment>
<feature type="signal peptide" evidence="10">
    <location>
        <begin position="1"/>
        <end position="20"/>
    </location>
</feature>
<evidence type="ECO:0000313" key="14">
    <source>
        <dbReference type="EMBL" id="KAG6582676.1"/>
    </source>
</evidence>
<dbReference type="GO" id="GO:0032454">
    <property type="term" value="F:histone H3K9 demethylase activity"/>
    <property type="evidence" value="ECO:0007669"/>
    <property type="project" value="InterPro"/>
</dbReference>
<comment type="subcellular location">
    <subcellularLocation>
        <location evidence="1">Nucleus</location>
    </subcellularLocation>
</comment>
<dbReference type="GO" id="GO:0000118">
    <property type="term" value="C:histone deacetylase complex"/>
    <property type="evidence" value="ECO:0007669"/>
    <property type="project" value="TreeGrafter"/>
</dbReference>
<keyword evidence="7" id="KW-0862">Zinc</keyword>
<dbReference type="GO" id="GO:0005506">
    <property type="term" value="F:iron ion binding"/>
    <property type="evidence" value="ECO:0007669"/>
    <property type="project" value="InterPro"/>
</dbReference>
<evidence type="ECO:0000256" key="9">
    <source>
        <dbReference type="SAM" id="MobiDB-lite"/>
    </source>
</evidence>
<dbReference type="PROSITE" id="PS50089">
    <property type="entry name" value="ZF_RING_2"/>
    <property type="match status" value="1"/>
</dbReference>
<dbReference type="GO" id="GO:0003712">
    <property type="term" value="F:transcription coregulator activity"/>
    <property type="evidence" value="ECO:0007669"/>
    <property type="project" value="TreeGrafter"/>
</dbReference>
<dbReference type="InterPro" id="IPR014977">
    <property type="entry name" value="WRC_dom"/>
</dbReference>
<evidence type="ECO:0000256" key="5">
    <source>
        <dbReference type="ARBA" id="ARBA00023163"/>
    </source>
</evidence>
<feature type="chain" id="PRO_5043652788" evidence="10">
    <location>
        <begin position="21"/>
        <end position="1307"/>
    </location>
</feature>
<evidence type="ECO:0000259" key="11">
    <source>
        <dbReference type="PROSITE" id="PS50089"/>
    </source>
</evidence>
<dbReference type="InterPro" id="IPR001841">
    <property type="entry name" value="Znf_RING"/>
</dbReference>
<evidence type="ECO:0000313" key="15">
    <source>
        <dbReference type="Proteomes" id="UP000685013"/>
    </source>
</evidence>
<evidence type="ECO:0000256" key="7">
    <source>
        <dbReference type="PROSITE-ProRule" id="PRU00175"/>
    </source>
</evidence>
<proteinExistence type="inferred from homology"/>
<keyword evidence="15" id="KW-1185">Reference proteome</keyword>
<dbReference type="GO" id="GO:0006357">
    <property type="term" value="P:regulation of transcription by RNA polymerase II"/>
    <property type="evidence" value="ECO:0007669"/>
    <property type="project" value="TreeGrafter"/>
</dbReference>
<comment type="caution">
    <text evidence="14">The sequence shown here is derived from an EMBL/GenBank/DDBJ whole genome shotgun (WGS) entry which is preliminary data.</text>
</comment>
<accession>A0AAV6MMJ8</accession>
<dbReference type="Pfam" id="PF00067">
    <property type="entry name" value="p450"/>
    <property type="match status" value="1"/>
</dbReference>
<dbReference type="PANTHER" id="PTHR12549">
    <property type="entry name" value="JMJC DOMAIN-CONTAINING HISTONE DEMETHYLATION PROTEIN"/>
    <property type="match status" value="1"/>
</dbReference>
<feature type="compositionally biased region" description="Basic and acidic residues" evidence="9">
    <location>
        <begin position="1041"/>
        <end position="1058"/>
    </location>
</feature>
<evidence type="ECO:0000256" key="6">
    <source>
        <dbReference type="ARBA" id="ARBA00023242"/>
    </source>
</evidence>
<dbReference type="GO" id="GO:0004497">
    <property type="term" value="F:monooxygenase activity"/>
    <property type="evidence" value="ECO:0007669"/>
    <property type="project" value="InterPro"/>
</dbReference>
<keyword evidence="6" id="KW-0539">Nucleus</keyword>
<dbReference type="GO" id="GO:0016705">
    <property type="term" value="F:oxidoreductase activity, acting on paired donors, with incorporation or reduction of molecular oxygen"/>
    <property type="evidence" value="ECO:0007669"/>
    <property type="project" value="InterPro"/>
</dbReference>
<keyword evidence="7" id="KW-0863">Zinc-finger</keyword>
<evidence type="ECO:0000256" key="3">
    <source>
        <dbReference type="ARBA" id="ARBA00022723"/>
    </source>
</evidence>
<protein>
    <submittedName>
        <fullName evidence="14">Cytochrome P450 703A2</fullName>
    </submittedName>
</protein>
<evidence type="ECO:0000256" key="2">
    <source>
        <dbReference type="ARBA" id="ARBA00006801"/>
    </source>
</evidence>
<evidence type="ECO:0000256" key="4">
    <source>
        <dbReference type="ARBA" id="ARBA00023015"/>
    </source>
</evidence>
<dbReference type="Pfam" id="PF08879">
    <property type="entry name" value="WRC"/>
    <property type="match status" value="1"/>
</dbReference>
<dbReference type="PROSITE" id="PS51667">
    <property type="entry name" value="WRC"/>
    <property type="match status" value="1"/>
</dbReference>
<organism evidence="14 15">
    <name type="scientific">Cucurbita argyrosperma subsp. sororia</name>
    <dbReference type="NCBI Taxonomy" id="37648"/>
    <lineage>
        <taxon>Eukaryota</taxon>
        <taxon>Viridiplantae</taxon>
        <taxon>Streptophyta</taxon>
        <taxon>Embryophyta</taxon>
        <taxon>Tracheophyta</taxon>
        <taxon>Spermatophyta</taxon>
        <taxon>Magnoliopsida</taxon>
        <taxon>eudicotyledons</taxon>
        <taxon>Gunneridae</taxon>
        <taxon>Pentapetalae</taxon>
        <taxon>rosids</taxon>
        <taxon>fabids</taxon>
        <taxon>Cucurbitales</taxon>
        <taxon>Cucurbitaceae</taxon>
        <taxon>Cucurbiteae</taxon>
        <taxon>Cucurbita</taxon>
    </lineage>
</organism>
<evidence type="ECO:0000256" key="8">
    <source>
        <dbReference type="PROSITE-ProRule" id="PRU01002"/>
    </source>
</evidence>
<feature type="domain" description="WRC" evidence="13">
    <location>
        <begin position="326"/>
        <end position="370"/>
    </location>
</feature>
<feature type="compositionally biased region" description="Polar residues" evidence="9">
    <location>
        <begin position="429"/>
        <end position="443"/>
    </location>
</feature>
<dbReference type="GO" id="GO:0008270">
    <property type="term" value="F:zinc ion binding"/>
    <property type="evidence" value="ECO:0007669"/>
    <property type="project" value="UniProtKB-KW"/>
</dbReference>
<dbReference type="GO" id="GO:0000785">
    <property type="term" value="C:chromatin"/>
    <property type="evidence" value="ECO:0007669"/>
    <property type="project" value="TreeGrafter"/>
</dbReference>
<feature type="region of interest" description="Disordered" evidence="9">
    <location>
        <begin position="1122"/>
        <end position="1152"/>
    </location>
</feature>
<keyword evidence="3" id="KW-0479">Metal-binding</keyword>
<sequence length="1307" mass="148333">MDFIAFALAILFTALLRSLCLKLFTNPRNLPPGPPRWPIVGNLLHLTHLPHRDMAALSRKYGPLVYLKLGSVDAITTDDPTTIREILLQQDDVFASRPRTLAAVHLAYGCNDVALAPFGPNWKRMRRICMEHLLTSKRLESFSTHRASEAQHLVRDVWARAQSGKAVNLREVLGGFSMNNVTRMLVGKQYFGGGSAGPSEAMEFIHITHELFRLLGVIYLGDYLPFWRWVDPHGCEDKMRQVEKQVDEFHSKIIQEHRMERKRREAHGEQDDDANMDFVDVLLSLPGEDGKEHMDDAEIKALIQNCGSIHGLAGTLVVPSDMDMDSSDALRCKCNDGARWRCKELASPGKSYCERHLIQLMKRSLNRVRNSGDGGCCSGDGRVSANRKEVRGVRFGSQGKETEDELERNGRLVRKKNRKLSNIHFKDVTISSDSGKPQFTASKLSHGKNGADSAERQGTSTKRKRNHVVANGKSVETVQDMPNKKNGGSLMCHQCQKSDKSGVVICSNCHRKRFCYQCIERWYPDRTREDVENACPCCRGHCNCKACLREFVEFAPKELDASVKVERLKFLLYKVLPILRHIQREQSYELEVECNIKGARLKEVDIKRIKLDQTERMYCDSCNTSIFNFYRSCFNPNCSYDLCLSCCKELRESFHSEGRECQLTSTSKTSIGGTSSSFQVWSPNPDGSIPCPPKQRGGCGIANLELRRSLKADWAAKLIEGAEGFTSDYKVSDSCSSEVCSSCCFNNNEVRQAAFRENSHDNFLYSPNADDVMDDGVNHFQRHWMKGEPVIVRNVLDKTSGLSWEPMVMWRAFRQTGANAKFKEETCSVKAIDCFDWCEVVINIHQFFVGYLEGRMHRNGWPEMLKLKDWPSSTSFEERLPRHCAEFIAALPYSEYTHPKYGLLNLATKLPEGSLKPDMGPKTYIAYGFQEELSRGDSVTKLHCDMSDAVNVLTHTNKVNIKRWQRDFIEKRQKRFAAEDRSELYGGIKSTFDDTKRDSECVQNKVADQKSCMAGLFATIRKGVTKPVKCANKDPLMIQKPRGESKSQSRKQFDEHEYNSSKLTGVTIRNSSVDTFSTGALDNIFCPNGPKTAHKVAIACTPSQQCGQSSNDTSKIFNEKCDSEKASGRNEVNDPTSKDSITDGADSHLEKNEKMEVATGGAVWDIFRRQDVPKLLKYLDKHQKEFRHMECKPVNSLVHPIHDQTVFFNAKHKKQLKEEFGVEPWTFEQFIGEAVFIPAGCPHQVRNRQSCIKVAMDFVSPENVEECFRLTEEFRFLPKNHRAKEDKLEVKKMILYAASSAIRDRLK</sequence>
<feature type="domain" description="JmjC" evidence="12">
    <location>
        <begin position="899"/>
        <end position="1275"/>
    </location>
</feature>
<dbReference type="InterPro" id="IPR045109">
    <property type="entry name" value="LSDs-like"/>
</dbReference>
<evidence type="ECO:0000256" key="10">
    <source>
        <dbReference type="SAM" id="SignalP"/>
    </source>
</evidence>
<feature type="domain" description="RING-type" evidence="11">
    <location>
        <begin position="492"/>
        <end position="539"/>
    </location>
</feature>
<feature type="non-terminal residue" evidence="14">
    <location>
        <position position="1"/>
    </location>
</feature>
<evidence type="ECO:0000256" key="1">
    <source>
        <dbReference type="ARBA" id="ARBA00004123"/>
    </source>
</evidence>
<dbReference type="EMBL" id="JAGKQH010000014">
    <property type="protein sequence ID" value="KAG6582676.1"/>
    <property type="molecule type" value="Genomic_DNA"/>
</dbReference>
<gene>
    <name evidence="14" type="primary">CYP703A3</name>
    <name evidence="14" type="ORF">SDJN03_22678</name>
</gene>
<evidence type="ECO:0000259" key="13">
    <source>
        <dbReference type="PROSITE" id="PS51667"/>
    </source>
</evidence>
<dbReference type="Proteomes" id="UP000685013">
    <property type="component" value="Chromosome 14"/>
</dbReference>
<evidence type="ECO:0000259" key="12">
    <source>
        <dbReference type="PROSITE" id="PS51184"/>
    </source>
</evidence>
<keyword evidence="5" id="KW-0804">Transcription</keyword>
<dbReference type="Pfam" id="PF02373">
    <property type="entry name" value="JmjC"/>
    <property type="match status" value="1"/>
</dbReference>
<dbReference type="PANTHER" id="PTHR12549:SF33">
    <property type="entry name" value="LYSINE-SPECIFIC DEMETHYLASE JMJ27"/>
    <property type="match status" value="1"/>
</dbReference>
<dbReference type="SMART" id="SM00558">
    <property type="entry name" value="JmjC"/>
    <property type="match status" value="1"/>
</dbReference>
<feature type="region of interest" description="Disordered" evidence="9">
    <location>
        <begin position="429"/>
        <end position="467"/>
    </location>
</feature>
<dbReference type="GO" id="GO:0020037">
    <property type="term" value="F:heme binding"/>
    <property type="evidence" value="ECO:0007669"/>
    <property type="project" value="InterPro"/>
</dbReference>
<dbReference type="InterPro" id="IPR018866">
    <property type="entry name" value="Znf-4CXXC_R1"/>
</dbReference>
<keyword evidence="10" id="KW-0732">Signal</keyword>